<proteinExistence type="predicted"/>
<protein>
    <submittedName>
        <fullName evidence="1">Uncharacterized protein</fullName>
    </submittedName>
</protein>
<reference evidence="1" key="1">
    <citation type="submission" date="2020-11" db="EMBL/GenBank/DDBJ databases">
        <authorList>
            <person name="Tran Van P."/>
        </authorList>
    </citation>
    <scope>NUCLEOTIDE SEQUENCE</scope>
</reference>
<name>A0A7R9GSN5_TIMCR</name>
<accession>A0A7R9GSN5</accession>
<sequence length="78" mass="8634">MNEGNLHLAQAMAGMDLDEKLKDTPKKTVIGRVHEKLQTFRSGAGYHSTTGIAREEGRSAILQRIHLMDKNYGGLRGL</sequence>
<organism evidence="1">
    <name type="scientific">Timema cristinae</name>
    <name type="common">Walking stick</name>
    <dbReference type="NCBI Taxonomy" id="61476"/>
    <lineage>
        <taxon>Eukaryota</taxon>
        <taxon>Metazoa</taxon>
        <taxon>Ecdysozoa</taxon>
        <taxon>Arthropoda</taxon>
        <taxon>Hexapoda</taxon>
        <taxon>Insecta</taxon>
        <taxon>Pterygota</taxon>
        <taxon>Neoptera</taxon>
        <taxon>Polyneoptera</taxon>
        <taxon>Phasmatodea</taxon>
        <taxon>Timematodea</taxon>
        <taxon>Timematoidea</taxon>
        <taxon>Timematidae</taxon>
        <taxon>Timema</taxon>
    </lineage>
</organism>
<evidence type="ECO:0000313" key="1">
    <source>
        <dbReference type="EMBL" id="CAD7394667.1"/>
    </source>
</evidence>
<dbReference type="EMBL" id="OC317036">
    <property type="protein sequence ID" value="CAD7394667.1"/>
    <property type="molecule type" value="Genomic_DNA"/>
</dbReference>
<gene>
    <name evidence="1" type="ORF">TCEB3V08_LOCUS2586</name>
</gene>
<dbReference type="AlphaFoldDB" id="A0A7R9GSN5"/>